<evidence type="ECO:0000313" key="10">
    <source>
        <dbReference type="EMBL" id="AJQ95702.1"/>
    </source>
</evidence>
<dbReference type="InterPro" id="IPR036259">
    <property type="entry name" value="MFS_trans_sf"/>
</dbReference>
<dbReference type="PROSITE" id="PS50850">
    <property type="entry name" value="MFS"/>
    <property type="match status" value="1"/>
</dbReference>
<feature type="transmembrane region" description="Helical" evidence="8">
    <location>
        <begin position="47"/>
        <end position="68"/>
    </location>
</feature>
<dbReference type="PRINTS" id="PR01035">
    <property type="entry name" value="TCRTETA"/>
</dbReference>
<evidence type="ECO:0000256" key="1">
    <source>
        <dbReference type="ARBA" id="ARBA00003279"/>
    </source>
</evidence>
<dbReference type="PATRIC" id="fig|1445510.3.peg.3639"/>
<feature type="transmembrane region" description="Helical" evidence="8">
    <location>
        <begin position="254"/>
        <end position="273"/>
    </location>
</feature>
<dbReference type="AlphaFoldDB" id="A0A0C5VLV8"/>
<keyword evidence="4" id="KW-0813">Transport</keyword>
<dbReference type="InterPro" id="IPR011701">
    <property type="entry name" value="MFS"/>
</dbReference>
<feature type="transmembrane region" description="Helical" evidence="8">
    <location>
        <begin position="373"/>
        <end position="398"/>
    </location>
</feature>
<dbReference type="PROSITE" id="PS00216">
    <property type="entry name" value="SUGAR_TRANSPORT_1"/>
    <property type="match status" value="1"/>
</dbReference>
<dbReference type="GO" id="GO:0022857">
    <property type="term" value="F:transmembrane transporter activity"/>
    <property type="evidence" value="ECO:0007669"/>
    <property type="project" value="InterPro"/>
</dbReference>
<evidence type="ECO:0000256" key="7">
    <source>
        <dbReference type="ARBA" id="ARBA00023136"/>
    </source>
</evidence>
<feature type="transmembrane region" description="Helical" evidence="8">
    <location>
        <begin position="217"/>
        <end position="242"/>
    </location>
</feature>
<keyword evidence="5 8" id="KW-0812">Transmembrane</keyword>
<comment type="similarity">
    <text evidence="3">Belongs to the major facilitator superfamily. TCR/Tet family.</text>
</comment>
<comment type="subcellular location">
    <subcellularLocation>
        <location evidence="2">Membrane</location>
        <topology evidence="2">Multi-pass membrane protein</topology>
    </subcellularLocation>
</comment>
<organism evidence="10 11">
    <name type="scientific">Gynuella sunshinyii YC6258</name>
    <dbReference type="NCBI Taxonomy" id="1445510"/>
    <lineage>
        <taxon>Bacteria</taxon>
        <taxon>Pseudomonadati</taxon>
        <taxon>Pseudomonadota</taxon>
        <taxon>Gammaproteobacteria</taxon>
        <taxon>Oceanospirillales</taxon>
        <taxon>Saccharospirillaceae</taxon>
        <taxon>Gynuella</taxon>
    </lineage>
</organism>
<evidence type="ECO:0000256" key="8">
    <source>
        <dbReference type="SAM" id="Phobius"/>
    </source>
</evidence>
<dbReference type="InterPro" id="IPR005829">
    <property type="entry name" value="Sugar_transporter_CS"/>
</dbReference>
<accession>A0A0C5VLV8</accession>
<feature type="transmembrane region" description="Helical" evidence="8">
    <location>
        <begin position="12"/>
        <end position="35"/>
    </location>
</feature>
<feature type="domain" description="Major facilitator superfamily (MFS) profile" evidence="9">
    <location>
        <begin position="9"/>
        <end position="404"/>
    </location>
</feature>
<dbReference type="STRING" id="1445510.YC6258_03666"/>
<proteinExistence type="inferred from homology"/>
<name>A0A0C5VLV8_9GAMM</name>
<dbReference type="KEGG" id="gsn:YC6258_03666"/>
<gene>
    <name evidence="10" type="ORF">YC6258_03666</name>
</gene>
<feature type="transmembrane region" description="Helical" evidence="8">
    <location>
        <begin position="342"/>
        <end position="361"/>
    </location>
</feature>
<dbReference type="HOGENOM" id="CLU_001265_10_11_6"/>
<dbReference type="RefSeq" id="WP_052830347.1">
    <property type="nucleotide sequence ID" value="NZ_CP007142.1"/>
</dbReference>
<dbReference type="GO" id="GO:0016020">
    <property type="term" value="C:membrane"/>
    <property type="evidence" value="ECO:0007669"/>
    <property type="project" value="UniProtKB-SubCell"/>
</dbReference>
<evidence type="ECO:0000256" key="6">
    <source>
        <dbReference type="ARBA" id="ARBA00022989"/>
    </source>
</evidence>
<feature type="transmembrane region" description="Helical" evidence="8">
    <location>
        <begin position="285"/>
        <end position="303"/>
    </location>
</feature>
<dbReference type="PANTHER" id="PTHR23504">
    <property type="entry name" value="MAJOR FACILITATOR SUPERFAMILY DOMAIN-CONTAINING PROTEIN 10"/>
    <property type="match status" value="1"/>
</dbReference>
<dbReference type="InterPro" id="IPR020846">
    <property type="entry name" value="MFS_dom"/>
</dbReference>
<evidence type="ECO:0000256" key="2">
    <source>
        <dbReference type="ARBA" id="ARBA00004141"/>
    </source>
</evidence>
<keyword evidence="6 8" id="KW-1133">Transmembrane helix</keyword>
<evidence type="ECO:0000256" key="5">
    <source>
        <dbReference type="ARBA" id="ARBA00022692"/>
    </source>
</evidence>
<feature type="transmembrane region" description="Helical" evidence="8">
    <location>
        <begin position="105"/>
        <end position="126"/>
    </location>
</feature>
<dbReference type="SUPFAM" id="SSF103473">
    <property type="entry name" value="MFS general substrate transporter"/>
    <property type="match status" value="1"/>
</dbReference>
<comment type="function">
    <text evidence="1">Resistance to tetracycline by an active tetracycline efflux. This is an energy-dependent process that decreases the accumulation of the antibiotic in whole cells. This protein functions as a metal-tetracycline/H(+) antiporter.</text>
</comment>
<dbReference type="Gene3D" id="1.20.1250.20">
    <property type="entry name" value="MFS general substrate transporter like domains"/>
    <property type="match status" value="1"/>
</dbReference>
<feature type="transmembrane region" description="Helical" evidence="8">
    <location>
        <begin position="80"/>
        <end position="99"/>
    </location>
</feature>
<dbReference type="Pfam" id="PF07690">
    <property type="entry name" value="MFS_1"/>
    <property type="match status" value="1"/>
</dbReference>
<feature type="transmembrane region" description="Helical" evidence="8">
    <location>
        <begin position="309"/>
        <end position="330"/>
    </location>
</feature>
<dbReference type="Proteomes" id="UP000032266">
    <property type="component" value="Chromosome"/>
</dbReference>
<dbReference type="OrthoDB" id="9814303at2"/>
<protein>
    <submittedName>
        <fullName evidence="10">Arabinose efflux permease</fullName>
    </submittedName>
</protein>
<feature type="transmembrane region" description="Helical" evidence="8">
    <location>
        <begin position="166"/>
        <end position="186"/>
    </location>
</feature>
<reference evidence="10 11" key="1">
    <citation type="submission" date="2014-01" db="EMBL/GenBank/DDBJ databases">
        <title>Full genme sequencing of cellulolytic bacterium Gynuella sunshinyii YC6258T gen. nov., sp. nov.</title>
        <authorList>
            <person name="Khan H."/>
            <person name="Chung E.J."/>
            <person name="Chung Y.R."/>
        </authorList>
    </citation>
    <scope>NUCLEOTIDE SEQUENCE [LARGE SCALE GENOMIC DNA]</scope>
    <source>
        <strain evidence="10 11">YC6258</strain>
    </source>
</reference>
<dbReference type="InterPro" id="IPR001958">
    <property type="entry name" value="Tet-R_TetA/multi-R_MdtG-like"/>
</dbReference>
<sequence length="404" mass="44297">MMLTGQKSKFTFVLITVFIESVGLGIMLPVMPRLLVELGGGDIGDAAAYGGILIFVYALMQFIFAPLLGRLSDHFGRRPIILLAMLIFAFNNLMMTIATSITWLLVARTISGIAGATSAVANTVAFDISSREKRAETLGMISAAGFIGVFAGPVMGGFLVDFGSRMPFLVSAVLALANFLFGLIVLPETLKPENRRQFTFKITRPVGQLFKFEQIGFMLPLLFAYFILSFAYDTNFSVLGYYTMEKYLWTERQLGYFLSFLSGMLVLIQGLIIKIAVPRLGEKRVIIWGMILNIVGFTGFAFAPNGWALILFSVPFCVGCLAAPAFYSLLSQKTPNDQQGALNGNMNSMAAASGVLSPLIMTQTFKYFTSEKAVIYFPGFPFLVAAVCIVLALLFTVVNFKRSY</sequence>
<keyword evidence="11" id="KW-1185">Reference proteome</keyword>
<keyword evidence="7 8" id="KW-0472">Membrane</keyword>
<feature type="transmembrane region" description="Helical" evidence="8">
    <location>
        <begin position="138"/>
        <end position="160"/>
    </location>
</feature>
<dbReference type="EMBL" id="CP007142">
    <property type="protein sequence ID" value="AJQ95702.1"/>
    <property type="molecule type" value="Genomic_DNA"/>
</dbReference>
<evidence type="ECO:0000256" key="3">
    <source>
        <dbReference type="ARBA" id="ARBA00007520"/>
    </source>
</evidence>
<evidence type="ECO:0000256" key="4">
    <source>
        <dbReference type="ARBA" id="ARBA00022448"/>
    </source>
</evidence>
<evidence type="ECO:0000313" key="11">
    <source>
        <dbReference type="Proteomes" id="UP000032266"/>
    </source>
</evidence>
<evidence type="ECO:0000259" key="9">
    <source>
        <dbReference type="PROSITE" id="PS50850"/>
    </source>
</evidence>
<dbReference type="PANTHER" id="PTHR23504:SF15">
    <property type="entry name" value="MAJOR FACILITATOR SUPERFAMILY (MFS) PROFILE DOMAIN-CONTAINING PROTEIN"/>
    <property type="match status" value="1"/>
</dbReference>